<evidence type="ECO:0000313" key="1">
    <source>
        <dbReference type="EMBL" id="EUB61417.1"/>
    </source>
</evidence>
<evidence type="ECO:0000313" key="2">
    <source>
        <dbReference type="Proteomes" id="UP000019149"/>
    </source>
</evidence>
<dbReference type="EMBL" id="APAU02000020">
    <property type="protein sequence ID" value="EUB61417.1"/>
    <property type="molecule type" value="Genomic_DNA"/>
</dbReference>
<sequence>MLKFNFFAAQNAQAYVWSFKCGLCGGELADHLSGPNEKSNFFNPNVYRHLNTNFGHIHVTHEEKLSPSLLHLQRCQYLALKVSTFCKKLLLTQI</sequence>
<keyword evidence="2" id="KW-1185">Reference proteome</keyword>
<organism evidence="1 2">
    <name type="scientific">Echinococcus granulosus</name>
    <name type="common">Hydatid tapeworm</name>
    <dbReference type="NCBI Taxonomy" id="6210"/>
    <lineage>
        <taxon>Eukaryota</taxon>
        <taxon>Metazoa</taxon>
        <taxon>Spiralia</taxon>
        <taxon>Lophotrochozoa</taxon>
        <taxon>Platyhelminthes</taxon>
        <taxon>Cestoda</taxon>
        <taxon>Eucestoda</taxon>
        <taxon>Cyclophyllidea</taxon>
        <taxon>Taeniidae</taxon>
        <taxon>Echinococcus</taxon>
        <taxon>Echinococcus granulosus group</taxon>
    </lineage>
</organism>
<protein>
    <submittedName>
        <fullName evidence="1">Uncharacterized protein</fullName>
    </submittedName>
</protein>
<dbReference type="RefSeq" id="XP_024352613.1">
    <property type="nucleotide sequence ID" value="XM_024492956.1"/>
</dbReference>
<gene>
    <name evidence="1" type="ORF">EGR_03707</name>
</gene>
<proteinExistence type="predicted"/>
<dbReference type="AlphaFoldDB" id="W6USS0"/>
<accession>W6USS0</accession>
<comment type="caution">
    <text evidence="1">The sequence shown here is derived from an EMBL/GenBank/DDBJ whole genome shotgun (WGS) entry which is preliminary data.</text>
</comment>
<dbReference type="CTD" id="36339422"/>
<dbReference type="GeneID" id="36339422"/>
<dbReference type="Proteomes" id="UP000019149">
    <property type="component" value="Unassembled WGS sequence"/>
</dbReference>
<name>W6USS0_ECHGR</name>
<reference evidence="1 2" key="1">
    <citation type="journal article" date="2013" name="Nat. Genet.">
        <title>The genome of the hydatid tapeworm Echinococcus granulosus.</title>
        <authorList>
            <person name="Zheng H."/>
            <person name="Zhang W."/>
            <person name="Zhang L."/>
            <person name="Zhang Z."/>
            <person name="Li J."/>
            <person name="Lu G."/>
            <person name="Zhu Y."/>
            <person name="Wang Y."/>
            <person name="Huang Y."/>
            <person name="Liu J."/>
            <person name="Kang H."/>
            <person name="Chen J."/>
            <person name="Wang L."/>
            <person name="Chen A."/>
            <person name="Yu S."/>
            <person name="Gao Z."/>
            <person name="Jin L."/>
            <person name="Gu W."/>
            <person name="Wang Z."/>
            <person name="Zhao L."/>
            <person name="Shi B."/>
            <person name="Wen H."/>
            <person name="Lin R."/>
            <person name="Jones M.K."/>
            <person name="Brejova B."/>
            <person name="Vinar T."/>
            <person name="Zhao G."/>
            <person name="McManus D.P."/>
            <person name="Chen Z."/>
            <person name="Zhou Y."/>
            <person name="Wang S."/>
        </authorList>
    </citation>
    <scope>NUCLEOTIDE SEQUENCE [LARGE SCALE GENOMIC DNA]</scope>
</reference>
<dbReference type="KEGG" id="egl:EGR_03707"/>